<sequence>MADHEHHWFNDDARTNLVHAESQIRRKVRGAWSGFLEFALRDNVLEVAVGLIIASTFTAVVNSLVSDILLPPISLLPFMARNLEEKFWLLRKGPHWAHGYNTRKQAIDDGAVIMTYGCVWVAYRNAVEAAAELMIHRAFLDKLVSFVGVGLALYFLATLYGFFSKDSIIKHTMKCAYCKKEISQKAKRCPMCTTWLDGREEAETSALAHR</sequence>
<dbReference type="EMBL" id="JAEVFJ010000043">
    <property type="protein sequence ID" value="KAH8085950.1"/>
    <property type="molecule type" value="Genomic_DNA"/>
</dbReference>
<dbReference type="PANTHER" id="PTHR30266:SF2">
    <property type="entry name" value="LARGE-CONDUCTANCE MECHANOSENSITIVE CHANNEL"/>
    <property type="match status" value="1"/>
</dbReference>
<dbReference type="InterPro" id="IPR036019">
    <property type="entry name" value="MscL_channel"/>
</dbReference>
<dbReference type="SUPFAM" id="SSF81330">
    <property type="entry name" value="Gated mechanosensitive channel"/>
    <property type="match status" value="1"/>
</dbReference>
<keyword evidence="7" id="KW-1185">Reference proteome</keyword>
<keyword evidence="2 5" id="KW-0812">Transmembrane</keyword>
<evidence type="ECO:0000313" key="6">
    <source>
        <dbReference type="EMBL" id="KAH8085950.1"/>
    </source>
</evidence>
<dbReference type="GO" id="GO:0016020">
    <property type="term" value="C:membrane"/>
    <property type="evidence" value="ECO:0007669"/>
    <property type="project" value="UniProtKB-SubCell"/>
</dbReference>
<comment type="subcellular location">
    <subcellularLocation>
        <location evidence="1">Membrane</location>
        <topology evidence="1">Multi-pass membrane protein</topology>
    </subcellularLocation>
</comment>
<dbReference type="PANTHER" id="PTHR30266">
    <property type="entry name" value="MECHANOSENSITIVE CHANNEL MSCL"/>
    <property type="match status" value="1"/>
</dbReference>
<evidence type="ECO:0000256" key="5">
    <source>
        <dbReference type="SAM" id="Phobius"/>
    </source>
</evidence>
<feature type="transmembrane region" description="Helical" evidence="5">
    <location>
        <begin position="143"/>
        <end position="163"/>
    </location>
</feature>
<proteinExistence type="predicted"/>
<evidence type="ECO:0000256" key="3">
    <source>
        <dbReference type="ARBA" id="ARBA00022989"/>
    </source>
</evidence>
<evidence type="ECO:0000256" key="2">
    <source>
        <dbReference type="ARBA" id="ARBA00022692"/>
    </source>
</evidence>
<dbReference type="GO" id="GO:0008381">
    <property type="term" value="F:mechanosensitive monoatomic ion channel activity"/>
    <property type="evidence" value="ECO:0007669"/>
    <property type="project" value="TreeGrafter"/>
</dbReference>
<name>A0A8K0UHV2_9AGAR</name>
<feature type="transmembrane region" description="Helical" evidence="5">
    <location>
        <begin position="47"/>
        <end position="70"/>
    </location>
</feature>
<reference evidence="6" key="1">
    <citation type="journal article" date="2021" name="New Phytol.">
        <title>Evolutionary innovations through gain and loss of genes in the ectomycorrhizal Boletales.</title>
        <authorList>
            <person name="Wu G."/>
            <person name="Miyauchi S."/>
            <person name="Morin E."/>
            <person name="Kuo A."/>
            <person name="Drula E."/>
            <person name="Varga T."/>
            <person name="Kohler A."/>
            <person name="Feng B."/>
            <person name="Cao Y."/>
            <person name="Lipzen A."/>
            <person name="Daum C."/>
            <person name="Hundley H."/>
            <person name="Pangilinan J."/>
            <person name="Johnson J."/>
            <person name="Barry K."/>
            <person name="LaButti K."/>
            <person name="Ng V."/>
            <person name="Ahrendt S."/>
            <person name="Min B."/>
            <person name="Choi I.G."/>
            <person name="Park H."/>
            <person name="Plett J.M."/>
            <person name="Magnuson J."/>
            <person name="Spatafora J.W."/>
            <person name="Nagy L.G."/>
            <person name="Henrissat B."/>
            <person name="Grigoriev I.V."/>
            <person name="Yang Z.L."/>
            <person name="Xu J."/>
            <person name="Martin F.M."/>
        </authorList>
    </citation>
    <scope>NUCLEOTIDE SEQUENCE</scope>
    <source>
        <strain evidence="6">KKN 215</strain>
    </source>
</reference>
<dbReference type="Gene3D" id="1.10.1200.120">
    <property type="entry name" value="Large-conductance mechanosensitive channel, MscL, domain 1"/>
    <property type="match status" value="1"/>
</dbReference>
<dbReference type="InterPro" id="IPR037673">
    <property type="entry name" value="MSC/AndL"/>
</dbReference>
<evidence type="ECO:0000256" key="1">
    <source>
        <dbReference type="ARBA" id="ARBA00004141"/>
    </source>
</evidence>
<dbReference type="Proteomes" id="UP000813824">
    <property type="component" value="Unassembled WGS sequence"/>
</dbReference>
<dbReference type="OrthoDB" id="10010920at2759"/>
<organism evidence="6 7">
    <name type="scientific">Cristinia sonorae</name>
    <dbReference type="NCBI Taxonomy" id="1940300"/>
    <lineage>
        <taxon>Eukaryota</taxon>
        <taxon>Fungi</taxon>
        <taxon>Dikarya</taxon>
        <taxon>Basidiomycota</taxon>
        <taxon>Agaricomycotina</taxon>
        <taxon>Agaricomycetes</taxon>
        <taxon>Agaricomycetidae</taxon>
        <taxon>Agaricales</taxon>
        <taxon>Pleurotineae</taxon>
        <taxon>Stephanosporaceae</taxon>
        <taxon>Cristinia</taxon>
    </lineage>
</organism>
<comment type="caution">
    <text evidence="6">The sequence shown here is derived from an EMBL/GenBank/DDBJ whole genome shotgun (WGS) entry which is preliminary data.</text>
</comment>
<evidence type="ECO:0000256" key="4">
    <source>
        <dbReference type="ARBA" id="ARBA00023136"/>
    </source>
</evidence>
<protein>
    <submittedName>
        <fullName evidence="6">Uncharacterized protein</fullName>
    </submittedName>
</protein>
<accession>A0A8K0UHV2</accession>
<dbReference type="Pfam" id="PF01741">
    <property type="entry name" value="MscL"/>
    <property type="match status" value="1"/>
</dbReference>
<keyword evidence="4 5" id="KW-0472">Membrane</keyword>
<gene>
    <name evidence="6" type="ORF">BXZ70DRAFT_554534</name>
</gene>
<dbReference type="AlphaFoldDB" id="A0A8K0UHV2"/>
<evidence type="ECO:0000313" key="7">
    <source>
        <dbReference type="Proteomes" id="UP000813824"/>
    </source>
</evidence>
<keyword evidence="3 5" id="KW-1133">Transmembrane helix</keyword>